<proteinExistence type="predicted"/>
<gene>
    <name evidence="2" type="ORF">Poly41_50300</name>
</gene>
<sequence length="870" mass="95294">MLAELAVLNQQVQDATNLRTNIDETSRTSIRVVSTRYIRAKCTDFTSQRGQPRIMKANRYKTAFPYAVLLMATLVFPVSTVLVLLADPLSAAGPGAAIANPDLTQNDKIPEDADHDWNLGPTGARGWMFSDKLVTTDARQIAITSVQKNSPAAGVLAVSDVILGVGGKPFSFDPRTELGKAITAAESEAGGGDLSLIRWRAGKTESVVVKLPVLGTYSATAPYNCPKSQRILEVGCKALAVRVADPSYQPNPITRSLNALALLASGNDDYLPLVKKEAQWAADYSADSFQTWYYGYVIMLLSEYVMETGDDSVMPGLRRLTMEAANGQSVVGSWGHRFANPDGRLGGYGMMNAPGLPLTTSLILARKAGMQDPKLDQAIEKSLRLMRFYVGKGSIPYGDHAPWIEAHEDNGKNGIAAVMFNLLGETQGAAFFSQMSVASHGPERDTGHTGNFFNILWSMPGVAQSGQHATGVWMEEFGAWYFDLARDWDGTYLHQGPPETKGDKYDGWDCTGAYLLAYALPLKKIHLTGKQPSVAPQLDSAAAQNLILDGRGWSNKDRTSFYDALSSQDLISRLSSWSPVVRNRAAMALGRRQEDVMAQLIPLLGAPDLYTQYGACQAIKMQRGRGAAAVPALQKASRSDDLWLRVLADEAMAGIGDPARVAIPEMLARLAKTDPKNDPRSMEQRYLCFALFNKRGGLIGQSLEGVDREPLLKAIRAGLQNEDGRARGSLATAYENLRYDEIKPLLPSIHQAIVVPAPSGVMFASNIRVEGLRLLAKHRVAEGIDACVKYTRTQNPWASEKRTPELMKLLLLYGAHAKPAVPELRRIADYFENDEKDFPRRLMLEKAKIVRETIRAIEASDEHPELIRLE</sequence>
<keyword evidence="3" id="KW-1185">Reference proteome</keyword>
<dbReference type="InterPro" id="IPR016024">
    <property type="entry name" value="ARM-type_fold"/>
</dbReference>
<organism evidence="2 3">
    <name type="scientific">Novipirellula artificiosorum</name>
    <dbReference type="NCBI Taxonomy" id="2528016"/>
    <lineage>
        <taxon>Bacteria</taxon>
        <taxon>Pseudomonadati</taxon>
        <taxon>Planctomycetota</taxon>
        <taxon>Planctomycetia</taxon>
        <taxon>Pirellulales</taxon>
        <taxon>Pirellulaceae</taxon>
        <taxon>Novipirellula</taxon>
    </lineage>
</organism>
<reference evidence="2 3" key="1">
    <citation type="submission" date="2019-02" db="EMBL/GenBank/DDBJ databases">
        <title>Deep-cultivation of Planctomycetes and their phenomic and genomic characterization uncovers novel biology.</title>
        <authorList>
            <person name="Wiegand S."/>
            <person name="Jogler M."/>
            <person name="Boedeker C."/>
            <person name="Pinto D."/>
            <person name="Vollmers J."/>
            <person name="Rivas-Marin E."/>
            <person name="Kohn T."/>
            <person name="Peeters S.H."/>
            <person name="Heuer A."/>
            <person name="Rast P."/>
            <person name="Oberbeckmann S."/>
            <person name="Bunk B."/>
            <person name="Jeske O."/>
            <person name="Meyerdierks A."/>
            <person name="Storesund J.E."/>
            <person name="Kallscheuer N."/>
            <person name="Luecker S."/>
            <person name="Lage O.M."/>
            <person name="Pohl T."/>
            <person name="Merkel B.J."/>
            <person name="Hornburger P."/>
            <person name="Mueller R.-W."/>
            <person name="Bruemmer F."/>
            <person name="Labrenz M."/>
            <person name="Spormann A.M."/>
            <person name="Op Den Camp H."/>
            <person name="Overmann J."/>
            <person name="Amann R."/>
            <person name="Jetten M.S.M."/>
            <person name="Mascher T."/>
            <person name="Medema M.H."/>
            <person name="Devos D.P."/>
            <person name="Kaster A.-K."/>
            <person name="Ovreas L."/>
            <person name="Rohde M."/>
            <person name="Galperin M.Y."/>
            <person name="Jogler C."/>
        </authorList>
    </citation>
    <scope>NUCLEOTIDE SEQUENCE [LARGE SCALE GENOMIC DNA]</scope>
    <source>
        <strain evidence="2 3">Poly41</strain>
    </source>
</reference>
<keyword evidence="1" id="KW-1133">Transmembrane helix</keyword>
<dbReference type="SUPFAM" id="SSF48371">
    <property type="entry name" value="ARM repeat"/>
    <property type="match status" value="1"/>
</dbReference>
<dbReference type="Pfam" id="PF19805">
    <property type="entry name" value="DUF6288"/>
    <property type="match status" value="1"/>
</dbReference>
<dbReference type="InterPro" id="IPR036034">
    <property type="entry name" value="PDZ_sf"/>
</dbReference>
<dbReference type="InterPro" id="IPR046255">
    <property type="entry name" value="DUF6288"/>
</dbReference>
<dbReference type="SUPFAM" id="SSF50156">
    <property type="entry name" value="PDZ domain-like"/>
    <property type="match status" value="1"/>
</dbReference>
<dbReference type="InterPro" id="IPR011989">
    <property type="entry name" value="ARM-like"/>
</dbReference>
<dbReference type="EMBL" id="SJPV01000010">
    <property type="protein sequence ID" value="TWU33278.1"/>
    <property type="molecule type" value="Genomic_DNA"/>
</dbReference>
<comment type="caution">
    <text evidence="2">The sequence shown here is derived from an EMBL/GenBank/DDBJ whole genome shotgun (WGS) entry which is preliminary data.</text>
</comment>
<dbReference type="Proteomes" id="UP000319143">
    <property type="component" value="Unassembled WGS sequence"/>
</dbReference>
<evidence type="ECO:0000313" key="3">
    <source>
        <dbReference type="Proteomes" id="UP000319143"/>
    </source>
</evidence>
<name>A0A5C6D958_9BACT</name>
<dbReference type="AlphaFoldDB" id="A0A5C6D958"/>
<dbReference type="Pfam" id="PF13646">
    <property type="entry name" value="HEAT_2"/>
    <property type="match status" value="1"/>
</dbReference>
<keyword evidence="1" id="KW-0812">Transmembrane</keyword>
<feature type="transmembrane region" description="Helical" evidence="1">
    <location>
        <begin position="63"/>
        <end position="86"/>
    </location>
</feature>
<evidence type="ECO:0000256" key="1">
    <source>
        <dbReference type="SAM" id="Phobius"/>
    </source>
</evidence>
<protein>
    <recommendedName>
        <fullName evidence="4">PDZ domain-containing protein</fullName>
    </recommendedName>
</protein>
<evidence type="ECO:0000313" key="2">
    <source>
        <dbReference type="EMBL" id="TWU33278.1"/>
    </source>
</evidence>
<dbReference type="Gene3D" id="2.30.42.10">
    <property type="match status" value="1"/>
</dbReference>
<keyword evidence="1" id="KW-0472">Membrane</keyword>
<dbReference type="Gene3D" id="1.25.10.10">
    <property type="entry name" value="Leucine-rich Repeat Variant"/>
    <property type="match status" value="1"/>
</dbReference>
<accession>A0A5C6D958</accession>
<evidence type="ECO:0008006" key="4">
    <source>
        <dbReference type="Google" id="ProtNLM"/>
    </source>
</evidence>